<protein>
    <submittedName>
        <fullName evidence="10">Dipeptide transport system permease protein</fullName>
    </submittedName>
</protein>
<dbReference type="CDD" id="cd06261">
    <property type="entry name" value="TM_PBP2"/>
    <property type="match status" value="1"/>
</dbReference>
<keyword evidence="11" id="KW-1185">Reference proteome</keyword>
<organism evidence="10 11">
    <name type="scientific">Devosia crocina</name>
    <dbReference type="NCBI Taxonomy" id="429728"/>
    <lineage>
        <taxon>Bacteria</taxon>
        <taxon>Pseudomonadati</taxon>
        <taxon>Pseudomonadota</taxon>
        <taxon>Alphaproteobacteria</taxon>
        <taxon>Hyphomicrobiales</taxon>
        <taxon>Devosiaceae</taxon>
        <taxon>Devosia</taxon>
    </lineage>
</organism>
<dbReference type="SUPFAM" id="SSF161098">
    <property type="entry name" value="MetI-like"/>
    <property type="match status" value="1"/>
</dbReference>
<feature type="transmembrane region" description="Helical" evidence="7">
    <location>
        <begin position="248"/>
        <end position="268"/>
    </location>
</feature>
<dbReference type="InterPro" id="IPR035906">
    <property type="entry name" value="MetI-like_sf"/>
</dbReference>
<proteinExistence type="inferred from homology"/>
<dbReference type="InterPro" id="IPR045621">
    <property type="entry name" value="BPD_transp_1_N"/>
</dbReference>
<feature type="region of interest" description="Disordered" evidence="8">
    <location>
        <begin position="20"/>
        <end position="42"/>
    </location>
</feature>
<evidence type="ECO:0000256" key="3">
    <source>
        <dbReference type="ARBA" id="ARBA00022475"/>
    </source>
</evidence>
<evidence type="ECO:0000256" key="6">
    <source>
        <dbReference type="ARBA" id="ARBA00023136"/>
    </source>
</evidence>
<dbReference type="PANTHER" id="PTHR43163">
    <property type="entry name" value="DIPEPTIDE TRANSPORT SYSTEM PERMEASE PROTEIN DPPB-RELATED"/>
    <property type="match status" value="1"/>
</dbReference>
<feature type="transmembrane region" description="Helical" evidence="7">
    <location>
        <begin position="59"/>
        <end position="80"/>
    </location>
</feature>
<dbReference type="GO" id="GO:0071916">
    <property type="term" value="F:dipeptide transmembrane transporter activity"/>
    <property type="evidence" value="ECO:0007669"/>
    <property type="project" value="TreeGrafter"/>
</dbReference>
<dbReference type="AlphaFoldDB" id="A0A1I7NUJ9"/>
<dbReference type="EMBL" id="FPCK01000004">
    <property type="protein sequence ID" value="SFV38268.1"/>
    <property type="molecule type" value="Genomic_DNA"/>
</dbReference>
<accession>A0A1I7NUJ9</accession>
<evidence type="ECO:0000256" key="8">
    <source>
        <dbReference type="SAM" id="MobiDB-lite"/>
    </source>
</evidence>
<dbReference type="STRING" id="429728.SAMN05216456_3275"/>
<dbReference type="InterPro" id="IPR000515">
    <property type="entry name" value="MetI-like"/>
</dbReference>
<feature type="domain" description="ABC transmembrane type-1" evidence="9">
    <location>
        <begin position="146"/>
        <end position="371"/>
    </location>
</feature>
<gene>
    <name evidence="10" type="ORF">SAMN05216456_3275</name>
</gene>
<dbReference type="PROSITE" id="PS50928">
    <property type="entry name" value="ABC_TM1"/>
    <property type="match status" value="1"/>
</dbReference>
<keyword evidence="3" id="KW-1003">Cell membrane</keyword>
<evidence type="ECO:0000259" key="9">
    <source>
        <dbReference type="PROSITE" id="PS50928"/>
    </source>
</evidence>
<feature type="transmembrane region" description="Helical" evidence="7">
    <location>
        <begin position="306"/>
        <end position="332"/>
    </location>
</feature>
<sequence>MQKGASIRSAGAGLRLLRQSGGHRASPQQENRRATQAARTAPGDPGATHIMLNFILRKLALLIPTIIGISICAFAFVRVLPGDPILAMAGQHGVTPERYEILREQFGYNLPIWQQYFNYLGAVLQGDFGVSLATKRPVINEFMALFPATMELAFVALFFAVAVGIPAGIFAAIKRGTWFDQLTMGVALTGYSMPIFWWGLLLIIFFSGYLGWTPVSGRIALTFFLKPITGFMLIDTLLYGNWPAFVSALRHLILPAIVLGTIPLAVIARQTRSAMLEVLGEDYVRTARAKGLSPRRVVNVHALRNALIPVVTTIGLQVGLLMGGAILTETIFTWPGIGKWMIDSIFKRDYVVVQSGLLIIAMIVMAVNLIVDLLYALINPRIRVQ</sequence>
<name>A0A1I7NUJ9_9HYPH</name>
<evidence type="ECO:0000256" key="7">
    <source>
        <dbReference type="RuleBase" id="RU363032"/>
    </source>
</evidence>
<feature type="transmembrane region" description="Helical" evidence="7">
    <location>
        <begin position="352"/>
        <end position="378"/>
    </location>
</feature>
<comment type="similarity">
    <text evidence="7">Belongs to the binding-protein-dependent transport system permease family.</text>
</comment>
<keyword evidence="4 7" id="KW-0812">Transmembrane</keyword>
<keyword evidence="6 7" id="KW-0472">Membrane</keyword>
<evidence type="ECO:0000256" key="5">
    <source>
        <dbReference type="ARBA" id="ARBA00022989"/>
    </source>
</evidence>
<comment type="subcellular location">
    <subcellularLocation>
        <location evidence="1 7">Cell membrane</location>
        <topology evidence="1 7">Multi-pass membrane protein</topology>
    </subcellularLocation>
</comment>
<dbReference type="Gene3D" id="1.10.3720.10">
    <property type="entry name" value="MetI-like"/>
    <property type="match status" value="1"/>
</dbReference>
<evidence type="ECO:0000313" key="10">
    <source>
        <dbReference type="EMBL" id="SFV38268.1"/>
    </source>
</evidence>
<feature type="transmembrane region" description="Helical" evidence="7">
    <location>
        <begin position="145"/>
        <end position="173"/>
    </location>
</feature>
<evidence type="ECO:0000256" key="1">
    <source>
        <dbReference type="ARBA" id="ARBA00004651"/>
    </source>
</evidence>
<dbReference type="GO" id="GO:0005886">
    <property type="term" value="C:plasma membrane"/>
    <property type="evidence" value="ECO:0007669"/>
    <property type="project" value="UniProtKB-SubCell"/>
</dbReference>
<dbReference type="PANTHER" id="PTHR43163:SF6">
    <property type="entry name" value="DIPEPTIDE TRANSPORT SYSTEM PERMEASE PROTEIN DPPB-RELATED"/>
    <property type="match status" value="1"/>
</dbReference>
<dbReference type="Pfam" id="PF19300">
    <property type="entry name" value="BPD_transp_1_N"/>
    <property type="match status" value="1"/>
</dbReference>
<evidence type="ECO:0000313" key="11">
    <source>
        <dbReference type="Proteomes" id="UP000199074"/>
    </source>
</evidence>
<dbReference type="Pfam" id="PF00528">
    <property type="entry name" value="BPD_transp_1"/>
    <property type="match status" value="1"/>
</dbReference>
<keyword evidence="2 7" id="KW-0813">Transport</keyword>
<feature type="transmembrane region" description="Helical" evidence="7">
    <location>
        <begin position="193"/>
        <end position="212"/>
    </location>
</feature>
<evidence type="ECO:0000256" key="4">
    <source>
        <dbReference type="ARBA" id="ARBA00022692"/>
    </source>
</evidence>
<evidence type="ECO:0000256" key="2">
    <source>
        <dbReference type="ARBA" id="ARBA00022448"/>
    </source>
</evidence>
<reference evidence="10 11" key="1">
    <citation type="submission" date="2016-10" db="EMBL/GenBank/DDBJ databases">
        <authorList>
            <person name="de Groot N.N."/>
        </authorList>
    </citation>
    <scope>NUCLEOTIDE SEQUENCE [LARGE SCALE GENOMIC DNA]</scope>
    <source>
        <strain evidence="10 11">IPL20</strain>
    </source>
</reference>
<dbReference type="Proteomes" id="UP000199074">
    <property type="component" value="Unassembled WGS sequence"/>
</dbReference>
<keyword evidence="5 7" id="KW-1133">Transmembrane helix</keyword>